<gene>
    <name evidence="2" type="ORF">AU468_09510</name>
</gene>
<sequence>MKRSTTVSVSALLLVLVSSVLFVSAGRREAEIPSEINVSYVTSPFNLPIIVMREKGLLEEEFAPLGITVNWHEITSGAHQATALAAGSLDIASVINSTSVILSNAAGNEVIIASGFSRPRQTFGIMAGPDGPSSVAELRGARVAGPKGTVLHQILVSALDAHGMSEDDIEFFSMGLPQARMALLAGEVDAALQAASLIIRNQEAGYSLIATAEGYVVPKLVVGVRPRFLERHPDLVDRYRRVQERALAFIEAYPEEAIAIGAAEHEISLEDARKLFEWGDFTMHLSPDDLVSLVDDVEFLRAQGMIETGLDPRTFVNEAALAQ</sequence>
<comment type="caution">
    <text evidence="2">The sequence shown here is derived from an EMBL/GenBank/DDBJ whole genome shotgun (WGS) entry which is preliminary data.</text>
</comment>
<dbReference type="PANTHER" id="PTHR30024">
    <property type="entry name" value="ALIPHATIC SULFONATES-BINDING PROTEIN-RELATED"/>
    <property type="match status" value="1"/>
</dbReference>
<dbReference type="RefSeq" id="WP_018525065.1">
    <property type="nucleotide sequence ID" value="NZ_LPWH01000072.1"/>
</dbReference>
<dbReference type="SUPFAM" id="SSF53850">
    <property type="entry name" value="Periplasmic binding protein-like II"/>
    <property type="match status" value="1"/>
</dbReference>
<reference evidence="3" key="1">
    <citation type="submission" date="2015-12" db="EMBL/GenBank/DDBJ databases">
        <authorList>
            <person name="Lodha T.D."/>
            <person name="Chintalapati S."/>
            <person name="Chintalapati V.R."/>
            <person name="Sravanthi T."/>
        </authorList>
    </citation>
    <scope>NUCLEOTIDE SEQUENCE [LARGE SCALE GENOMIC DNA]</scope>
    <source>
        <strain evidence="3">JC133</strain>
    </source>
</reference>
<dbReference type="OrthoDB" id="9814375at2"/>
<dbReference type="EMBL" id="LPWH01000072">
    <property type="protein sequence ID" value="POR00676.1"/>
    <property type="molecule type" value="Genomic_DNA"/>
</dbReference>
<dbReference type="CDD" id="cd01008">
    <property type="entry name" value="PBP2_NrtA_SsuA_CpmA_like"/>
    <property type="match status" value="1"/>
</dbReference>
<dbReference type="AlphaFoldDB" id="A0A2S4JMB5"/>
<protein>
    <submittedName>
        <fullName evidence="2">Aliphatic sulfonate ABC transporter</fullName>
    </submittedName>
</protein>
<organism evidence="2 3">
    <name type="scientific">Alkalispirochaeta sphaeroplastigenens</name>
    <dbReference type="NCBI Taxonomy" id="1187066"/>
    <lineage>
        <taxon>Bacteria</taxon>
        <taxon>Pseudomonadati</taxon>
        <taxon>Spirochaetota</taxon>
        <taxon>Spirochaetia</taxon>
        <taxon>Spirochaetales</taxon>
        <taxon>Spirochaetaceae</taxon>
        <taxon>Alkalispirochaeta</taxon>
    </lineage>
</organism>
<evidence type="ECO:0000313" key="3">
    <source>
        <dbReference type="Proteomes" id="UP000237350"/>
    </source>
</evidence>
<proteinExistence type="predicted"/>
<dbReference type="PANTHER" id="PTHR30024:SF42">
    <property type="entry name" value="ALIPHATIC SULFONATES-BINDING PROTEIN-RELATED"/>
    <property type="match status" value="1"/>
</dbReference>
<dbReference type="Proteomes" id="UP000237350">
    <property type="component" value="Unassembled WGS sequence"/>
</dbReference>
<dbReference type="Pfam" id="PF09084">
    <property type="entry name" value="NMT1"/>
    <property type="match status" value="1"/>
</dbReference>
<name>A0A2S4JMB5_9SPIO</name>
<keyword evidence="3" id="KW-1185">Reference proteome</keyword>
<accession>A0A2S4JMB5</accession>
<evidence type="ECO:0000313" key="2">
    <source>
        <dbReference type="EMBL" id="POR00676.1"/>
    </source>
</evidence>
<feature type="domain" description="SsuA/THI5-like" evidence="1">
    <location>
        <begin position="48"/>
        <end position="257"/>
    </location>
</feature>
<dbReference type="Gene3D" id="3.40.190.10">
    <property type="entry name" value="Periplasmic binding protein-like II"/>
    <property type="match status" value="2"/>
</dbReference>
<dbReference type="InterPro" id="IPR015168">
    <property type="entry name" value="SsuA/THI5"/>
</dbReference>
<evidence type="ECO:0000259" key="1">
    <source>
        <dbReference type="Pfam" id="PF09084"/>
    </source>
</evidence>